<evidence type="ECO:0000313" key="5">
    <source>
        <dbReference type="Proteomes" id="UP000217250"/>
    </source>
</evidence>
<dbReference type="InterPro" id="IPR004564">
    <property type="entry name" value="OM_lipoprot_carrier_LolA-like"/>
</dbReference>
<feature type="signal peptide" evidence="2">
    <location>
        <begin position="1"/>
        <end position="18"/>
    </location>
</feature>
<gene>
    <name evidence="3" type="ORF">CGC50_01145</name>
    <name evidence="4" type="ORF">VJJ49_05250</name>
</gene>
<dbReference type="GeneID" id="84807171"/>
<dbReference type="InterPro" id="IPR029046">
    <property type="entry name" value="LolA/LolB/LppX"/>
</dbReference>
<dbReference type="Proteomes" id="UP001324270">
    <property type="component" value="Unassembled WGS sequence"/>
</dbReference>
<dbReference type="CDD" id="cd16325">
    <property type="entry name" value="LolA"/>
    <property type="match status" value="1"/>
</dbReference>
<reference evidence="5" key="2">
    <citation type="submission" date="2017-06" db="EMBL/GenBank/DDBJ databases">
        <title>Capnocytophaga spp. assemblies.</title>
        <authorList>
            <person name="Gulvik C.A."/>
        </authorList>
    </citation>
    <scope>NUCLEOTIDE SEQUENCE [LARGE SCALE GENOMIC DNA]</scope>
    <source>
        <strain evidence="5">H1496</strain>
    </source>
</reference>
<organism evidence="3 5">
    <name type="scientific">Capnocytophaga gingivalis</name>
    <dbReference type="NCBI Taxonomy" id="1017"/>
    <lineage>
        <taxon>Bacteria</taxon>
        <taxon>Pseudomonadati</taxon>
        <taxon>Bacteroidota</taxon>
        <taxon>Flavobacteriia</taxon>
        <taxon>Flavobacteriales</taxon>
        <taxon>Flavobacteriaceae</taxon>
        <taxon>Capnocytophaga</taxon>
    </lineage>
</organism>
<name>A0A250FSW5_9FLAO</name>
<dbReference type="EMBL" id="JAYKBV010000005">
    <property type="protein sequence ID" value="MEB3040102.1"/>
    <property type="molecule type" value="Genomic_DNA"/>
</dbReference>
<dbReference type="KEGG" id="cgh:CGC50_01145"/>
<reference evidence="3" key="1">
    <citation type="journal article" date="2017" name="Genome Announc.">
        <title>Twelve Complete Reference Genomes of Clinical Isolates in the Capnocytophaga Genus.</title>
        <authorList>
            <person name="Villarma A."/>
            <person name="Gulvik C.A."/>
            <person name="Rowe L.A."/>
            <person name="Sheth M."/>
            <person name="Juieng P."/>
            <person name="Nicholson A.C."/>
            <person name="Loparev V.N."/>
            <person name="McQuiston J.R."/>
        </authorList>
    </citation>
    <scope>NUCLEOTIDE SEQUENCE</scope>
    <source>
        <strain evidence="3">H1496</strain>
    </source>
</reference>
<dbReference type="AlphaFoldDB" id="A0A250FSW5"/>
<sequence length="213" mass="25004">MKKIFLFIFAFTISFSQAQNADKAKAYLDEVYKKVTSYKNIYIDFRYSFENSKERIKQDTRGNVTLSGEKYLLNYMGVTKIFDGKKIYTIIPENEEVTIEGAENKDEQMIMPSQMLTFYKKDFSYKWDIVQQVKGRKIQYIELKPTKQASDIKLILLGIDTTTKHIYNLIQIGKNEAKTTITINEFKTNQPLSGNEFIFNEAKYKKLGYYINK</sequence>
<keyword evidence="6" id="KW-1185">Reference proteome</keyword>
<dbReference type="OrthoDB" id="1491557at2"/>
<proteinExistence type="predicted"/>
<protein>
    <submittedName>
        <fullName evidence="4">Outer membrane lipoprotein carrier protein LolA</fullName>
    </submittedName>
</protein>
<feature type="chain" id="PRO_5013032738" evidence="2">
    <location>
        <begin position="19"/>
        <end position="213"/>
    </location>
</feature>
<evidence type="ECO:0000313" key="3">
    <source>
        <dbReference type="EMBL" id="ATA88101.1"/>
    </source>
</evidence>
<keyword evidence="4" id="KW-0449">Lipoprotein</keyword>
<evidence type="ECO:0000256" key="2">
    <source>
        <dbReference type="SAM" id="SignalP"/>
    </source>
</evidence>
<evidence type="ECO:0000313" key="6">
    <source>
        <dbReference type="Proteomes" id="UP001324270"/>
    </source>
</evidence>
<dbReference type="Proteomes" id="UP000217250">
    <property type="component" value="Chromosome"/>
</dbReference>
<keyword evidence="1 2" id="KW-0732">Signal</keyword>
<accession>A0A250FSW5</accession>
<evidence type="ECO:0000256" key="1">
    <source>
        <dbReference type="ARBA" id="ARBA00022729"/>
    </source>
</evidence>
<evidence type="ECO:0000313" key="4">
    <source>
        <dbReference type="EMBL" id="MEB3040102.1"/>
    </source>
</evidence>
<reference evidence="4 6" key="3">
    <citation type="submission" date="2023-12" db="EMBL/GenBank/DDBJ databases">
        <title>Genomic sequences of Capnocytophaga and Parvimonas strains.</title>
        <authorList>
            <person name="Watt R.M."/>
            <person name="Wang M."/>
            <person name="Yang T."/>
            <person name="Tong W.M."/>
        </authorList>
    </citation>
    <scope>NUCLEOTIDE SEQUENCE [LARGE SCALE GENOMIC DNA]</scope>
    <source>
        <strain evidence="4 6">CCUG 13156</strain>
    </source>
</reference>
<dbReference type="EMBL" id="CP022386">
    <property type="protein sequence ID" value="ATA88101.1"/>
    <property type="molecule type" value="Genomic_DNA"/>
</dbReference>
<dbReference type="Pfam" id="PF03548">
    <property type="entry name" value="LolA"/>
    <property type="match status" value="1"/>
</dbReference>
<dbReference type="RefSeq" id="WP_095911248.1">
    <property type="nucleotide sequence ID" value="NZ_CALAHR010000048.1"/>
</dbReference>
<dbReference type="Gene3D" id="2.50.20.10">
    <property type="entry name" value="Lipoprotein localisation LolA/LolB/LppX"/>
    <property type="match status" value="1"/>
</dbReference>
<dbReference type="SUPFAM" id="SSF89392">
    <property type="entry name" value="Prokaryotic lipoproteins and lipoprotein localization factors"/>
    <property type="match status" value="1"/>
</dbReference>